<evidence type="ECO:0000313" key="2">
    <source>
        <dbReference type="EMBL" id="KKL95126.1"/>
    </source>
</evidence>
<reference evidence="2" key="1">
    <citation type="journal article" date="2015" name="Nature">
        <title>Complex archaea that bridge the gap between prokaryotes and eukaryotes.</title>
        <authorList>
            <person name="Spang A."/>
            <person name="Saw J.H."/>
            <person name="Jorgensen S.L."/>
            <person name="Zaremba-Niedzwiedzka K."/>
            <person name="Martijn J."/>
            <person name="Lind A.E."/>
            <person name="van Eijk R."/>
            <person name="Schleper C."/>
            <person name="Guy L."/>
            <person name="Ettema T.J."/>
        </authorList>
    </citation>
    <scope>NUCLEOTIDE SEQUENCE</scope>
</reference>
<feature type="transmembrane region" description="Helical" evidence="1">
    <location>
        <begin position="59"/>
        <end position="78"/>
    </location>
</feature>
<feature type="transmembrane region" description="Helical" evidence="1">
    <location>
        <begin position="35"/>
        <end position="53"/>
    </location>
</feature>
<accession>A0A0F9GWT6</accession>
<keyword evidence="1" id="KW-1133">Transmembrane helix</keyword>
<dbReference type="Pfam" id="PF24838">
    <property type="entry name" value="8xMP"/>
    <property type="match status" value="1"/>
</dbReference>
<dbReference type="InterPro" id="IPR056918">
    <property type="entry name" value="8xMP"/>
</dbReference>
<feature type="transmembrane region" description="Helical" evidence="1">
    <location>
        <begin position="118"/>
        <end position="141"/>
    </location>
</feature>
<comment type="caution">
    <text evidence="2">The sequence shown here is derived from an EMBL/GenBank/DDBJ whole genome shotgun (WGS) entry which is preliminary data.</text>
</comment>
<keyword evidence="1" id="KW-0472">Membrane</keyword>
<proteinExistence type="predicted"/>
<sequence>MNINQKGVKKMNDNDNIEQHKTLVTIQQSESRLHWQRNNVFLIVSSIFLLAFSQFDDKIIQLIISIGALLLNLAWLLIQHRSSSYIKVWKKEAKKLEKERNVPPIYSGKVKGIQMRHLAYLLPIVFIIVWISLIIIISMTWQNCT</sequence>
<dbReference type="AlphaFoldDB" id="A0A0F9GWT6"/>
<organism evidence="2">
    <name type="scientific">marine sediment metagenome</name>
    <dbReference type="NCBI Taxonomy" id="412755"/>
    <lineage>
        <taxon>unclassified sequences</taxon>
        <taxon>metagenomes</taxon>
        <taxon>ecological metagenomes</taxon>
    </lineage>
</organism>
<dbReference type="EMBL" id="LAZR01018756">
    <property type="protein sequence ID" value="KKL95126.1"/>
    <property type="molecule type" value="Genomic_DNA"/>
</dbReference>
<evidence type="ECO:0000256" key="1">
    <source>
        <dbReference type="SAM" id="Phobius"/>
    </source>
</evidence>
<name>A0A0F9GWT6_9ZZZZ</name>
<keyword evidence="1" id="KW-0812">Transmembrane</keyword>
<protein>
    <submittedName>
        <fullName evidence="2">Uncharacterized protein</fullName>
    </submittedName>
</protein>
<gene>
    <name evidence="2" type="ORF">LCGC14_1857760</name>
</gene>